<dbReference type="Proteomes" id="UP000003959">
    <property type="component" value="Unassembled WGS sequence"/>
</dbReference>
<dbReference type="EMBL" id="GL890871">
    <property type="protein sequence ID" value="EGJ33128.1"/>
    <property type="molecule type" value="Genomic_DNA"/>
</dbReference>
<proteinExistence type="predicted"/>
<sequence length="241" mass="27598">MGDRMKRFYLYSSLLIASFFLLLLGEEGLALIVKTNRRLSGFSVDSRNYIYLESARNHVTKVPTAKIQIIDVATNACVKKGCLETNYNYSDSNLTPKDAEDSLLRKTQRIRRSLGLNQLKVGLKLPIIERSIEPNGTETVKVLVDKEKDPLEIRLEQIYIPSVLSGGMSDIDRASMQLVMNYNYRQLTLGKLNNYREAIRKYSIREVRLSPNRQNIVVLINLHQATYNADFQTTFVQSFPI</sequence>
<accession>F4XQK4</accession>
<evidence type="ECO:0000313" key="2">
    <source>
        <dbReference type="Proteomes" id="UP000003959"/>
    </source>
</evidence>
<keyword evidence="2" id="KW-1185">Reference proteome</keyword>
<protein>
    <recommendedName>
        <fullName evidence="3">DUF2259 domain-containing protein</fullName>
    </recommendedName>
</protein>
<name>F4XQK4_9CYAN</name>
<organism evidence="1 2">
    <name type="scientific">Moorena producens 3L</name>
    <dbReference type="NCBI Taxonomy" id="489825"/>
    <lineage>
        <taxon>Bacteria</taxon>
        <taxon>Bacillati</taxon>
        <taxon>Cyanobacteriota</taxon>
        <taxon>Cyanophyceae</taxon>
        <taxon>Coleofasciculales</taxon>
        <taxon>Coleofasciculaceae</taxon>
        <taxon>Moorena</taxon>
    </lineage>
</organism>
<evidence type="ECO:0000313" key="1">
    <source>
        <dbReference type="EMBL" id="EGJ33128.1"/>
    </source>
</evidence>
<dbReference type="AlphaFoldDB" id="F4XQK4"/>
<dbReference type="eggNOG" id="COG5497">
    <property type="taxonomic scope" value="Bacteria"/>
</dbReference>
<reference evidence="2" key="1">
    <citation type="journal article" date="2011" name="Proc. Natl. Acad. Sci. U.S.A.">
        <title>Genomic insights into the physiology and ecology of the marine filamentous cyanobacterium Lyngbya majuscula.</title>
        <authorList>
            <person name="Jones A.C."/>
            <person name="Monroe E.A."/>
            <person name="Podell S."/>
            <person name="Hess W.R."/>
            <person name="Klages S."/>
            <person name="Esquenazi E."/>
            <person name="Niessen S."/>
            <person name="Hoover H."/>
            <person name="Rothmann M."/>
            <person name="Lasken R.S."/>
            <person name="Yates J.R.III."/>
            <person name="Reinhardt R."/>
            <person name="Kube M."/>
            <person name="Burkart M.D."/>
            <person name="Allen E.E."/>
            <person name="Dorrestein P.C."/>
            <person name="Gerwick W.H."/>
            <person name="Gerwick L."/>
        </authorList>
    </citation>
    <scope>NUCLEOTIDE SEQUENCE [LARGE SCALE GENOMIC DNA]</scope>
    <source>
        <strain evidence="2">3L</strain>
    </source>
</reference>
<gene>
    <name evidence="1" type="ORF">LYNGBM3L_52170</name>
</gene>
<dbReference type="HOGENOM" id="CLU_089624_0_0_3"/>
<dbReference type="InterPro" id="IPR018725">
    <property type="entry name" value="DUF2259_secreted"/>
</dbReference>
<dbReference type="Pfam" id="PF10016">
    <property type="entry name" value="DUF2259"/>
    <property type="match status" value="1"/>
</dbReference>
<evidence type="ECO:0008006" key="3">
    <source>
        <dbReference type="Google" id="ProtNLM"/>
    </source>
</evidence>